<dbReference type="InterPro" id="IPR033900">
    <property type="entry name" value="Gram_neg_porin_domain"/>
</dbReference>
<evidence type="ECO:0000256" key="6">
    <source>
        <dbReference type="ARBA" id="ARBA00022729"/>
    </source>
</evidence>
<evidence type="ECO:0000256" key="11">
    <source>
        <dbReference type="SAM" id="SignalP"/>
    </source>
</evidence>
<evidence type="ECO:0000256" key="10">
    <source>
        <dbReference type="ARBA" id="ARBA00023237"/>
    </source>
</evidence>
<evidence type="ECO:0000256" key="4">
    <source>
        <dbReference type="ARBA" id="ARBA00022452"/>
    </source>
</evidence>
<keyword evidence="8" id="KW-0626">Porin</keyword>
<dbReference type="GO" id="GO:0009279">
    <property type="term" value="C:cell outer membrane"/>
    <property type="evidence" value="ECO:0007669"/>
    <property type="project" value="UniProtKB-SubCell"/>
</dbReference>
<evidence type="ECO:0000256" key="7">
    <source>
        <dbReference type="ARBA" id="ARBA00023065"/>
    </source>
</evidence>
<dbReference type="PANTHER" id="PTHR34501:SF9">
    <property type="entry name" value="MAJOR OUTER MEMBRANE PROTEIN P.IA"/>
    <property type="match status" value="1"/>
</dbReference>
<dbReference type="EMBL" id="CP000927">
    <property type="protein sequence ID" value="ABZ70516.1"/>
    <property type="molecule type" value="Genomic_DNA"/>
</dbReference>
<dbReference type="GO" id="GO:0006811">
    <property type="term" value="P:monoatomic ion transport"/>
    <property type="evidence" value="ECO:0007669"/>
    <property type="project" value="UniProtKB-KW"/>
</dbReference>
<proteinExistence type="predicted"/>
<dbReference type="PANTHER" id="PTHR34501">
    <property type="entry name" value="PROTEIN YDDL-RELATED"/>
    <property type="match status" value="1"/>
</dbReference>
<feature type="chain" id="PRO_5002752920" description="Porin domain-containing protein" evidence="11">
    <location>
        <begin position="20"/>
        <end position="445"/>
    </location>
</feature>
<evidence type="ECO:0000256" key="3">
    <source>
        <dbReference type="ARBA" id="ARBA00022448"/>
    </source>
</evidence>
<dbReference type="SUPFAM" id="SSF56935">
    <property type="entry name" value="Porins"/>
    <property type="match status" value="1"/>
</dbReference>
<sequence length="445" mass="46581" precursor="true">MRTILFIAAFGGLSTVAQAADVSSAASTPGPTWRHITLYGTLDAGLTHQSHGTPLDGDYPQGLEHLISKNSDRPVTTLSPNGLSQSRLGLKGTAPIGHGLSLLFQIETGFSPLSGRLADGPKALVKNNGVPLDRQTSNGDSSRAGQVLQGVAVVGVTSRRGASLTFGRQNALMLDNIIAYDPQGASYAFSPIGYSGLAGGMGATEDARVDRALKVRYAPGPYRLTVLYKLAGSEGGARRVHAVDLGGDYRGVSVDAIYNQVRGAISASPLSAAHLAAGAPAASLAATISDNVSYGVQTRYTTGPLKLYGGWERIAFSNPRTPLLAGRETIGGYRISVVNNTAYPHRKVVDIVWTGARRAINPRLDAAAAVYLYTQNSYRGDGCDDARSATCGGRLLATSLSLTYKATPRFNLYGGAMYSRVEGGMAAGFLHAASINPTVGARFNF</sequence>
<accession>B0SZM6</accession>
<dbReference type="InterPro" id="IPR050298">
    <property type="entry name" value="Gram-neg_bact_OMP"/>
</dbReference>
<dbReference type="AlphaFoldDB" id="B0SZM6"/>
<dbReference type="HOGENOM" id="CLU_040289_0_0_5"/>
<keyword evidence="6 11" id="KW-0732">Signal</keyword>
<keyword evidence="10" id="KW-0998">Cell outer membrane</keyword>
<evidence type="ECO:0000313" key="13">
    <source>
        <dbReference type="EMBL" id="ABZ70516.1"/>
    </source>
</evidence>
<protein>
    <recommendedName>
        <fullName evidence="12">Porin domain-containing protein</fullName>
    </recommendedName>
</protein>
<evidence type="ECO:0000256" key="9">
    <source>
        <dbReference type="ARBA" id="ARBA00023136"/>
    </source>
</evidence>
<evidence type="ECO:0000256" key="8">
    <source>
        <dbReference type="ARBA" id="ARBA00023114"/>
    </source>
</evidence>
<feature type="signal peptide" evidence="11">
    <location>
        <begin position="1"/>
        <end position="19"/>
    </location>
</feature>
<dbReference type="Pfam" id="PF13609">
    <property type="entry name" value="Porin_4"/>
    <property type="match status" value="1"/>
</dbReference>
<dbReference type="eggNOG" id="COG3203">
    <property type="taxonomic scope" value="Bacteria"/>
</dbReference>
<evidence type="ECO:0000256" key="1">
    <source>
        <dbReference type="ARBA" id="ARBA00004571"/>
    </source>
</evidence>
<dbReference type="STRING" id="366602.Caul_1386"/>
<evidence type="ECO:0000256" key="5">
    <source>
        <dbReference type="ARBA" id="ARBA00022692"/>
    </source>
</evidence>
<keyword evidence="9" id="KW-0472">Membrane</keyword>
<dbReference type="KEGG" id="cak:Caul_1386"/>
<dbReference type="GO" id="GO:0015288">
    <property type="term" value="F:porin activity"/>
    <property type="evidence" value="ECO:0007669"/>
    <property type="project" value="UniProtKB-KW"/>
</dbReference>
<dbReference type="GO" id="GO:0046930">
    <property type="term" value="C:pore complex"/>
    <property type="evidence" value="ECO:0007669"/>
    <property type="project" value="UniProtKB-KW"/>
</dbReference>
<dbReference type="OrthoDB" id="5932506at2"/>
<feature type="domain" description="Porin" evidence="12">
    <location>
        <begin position="17"/>
        <end position="420"/>
    </location>
</feature>
<dbReference type="Gene3D" id="2.40.160.10">
    <property type="entry name" value="Porin"/>
    <property type="match status" value="1"/>
</dbReference>
<comment type="subunit">
    <text evidence="2">Homotrimer.</text>
</comment>
<name>B0SZM6_CAUSK</name>
<keyword evidence="7" id="KW-0406">Ion transport</keyword>
<evidence type="ECO:0000256" key="2">
    <source>
        <dbReference type="ARBA" id="ARBA00011233"/>
    </source>
</evidence>
<keyword evidence="5" id="KW-0812">Transmembrane</keyword>
<reference evidence="13" key="1">
    <citation type="submission" date="2008-01" db="EMBL/GenBank/DDBJ databases">
        <title>Complete sequence of chromosome of Caulobacter sp. K31.</title>
        <authorList>
            <consortium name="US DOE Joint Genome Institute"/>
            <person name="Copeland A."/>
            <person name="Lucas S."/>
            <person name="Lapidus A."/>
            <person name="Barry K."/>
            <person name="Glavina del Rio T."/>
            <person name="Dalin E."/>
            <person name="Tice H."/>
            <person name="Pitluck S."/>
            <person name="Bruce D."/>
            <person name="Goodwin L."/>
            <person name="Thompson L.S."/>
            <person name="Brettin T."/>
            <person name="Detter J.C."/>
            <person name="Han C."/>
            <person name="Schmutz J."/>
            <person name="Larimer F."/>
            <person name="Land M."/>
            <person name="Hauser L."/>
            <person name="Kyrpides N."/>
            <person name="Kim E."/>
            <person name="Stephens C."/>
            <person name="Richardson P."/>
        </authorList>
    </citation>
    <scope>NUCLEOTIDE SEQUENCE [LARGE SCALE GENOMIC DNA]</scope>
    <source>
        <strain evidence="13">K31</strain>
    </source>
</reference>
<gene>
    <name evidence="13" type="ordered locus">Caul_1386</name>
</gene>
<evidence type="ECO:0000259" key="12">
    <source>
        <dbReference type="Pfam" id="PF13609"/>
    </source>
</evidence>
<keyword evidence="3" id="KW-0813">Transport</keyword>
<keyword evidence="4" id="KW-1134">Transmembrane beta strand</keyword>
<dbReference type="InterPro" id="IPR023614">
    <property type="entry name" value="Porin_dom_sf"/>
</dbReference>
<organism evidence="13">
    <name type="scientific">Caulobacter sp. (strain K31)</name>
    <dbReference type="NCBI Taxonomy" id="366602"/>
    <lineage>
        <taxon>Bacteria</taxon>
        <taxon>Pseudomonadati</taxon>
        <taxon>Pseudomonadota</taxon>
        <taxon>Alphaproteobacteria</taxon>
        <taxon>Caulobacterales</taxon>
        <taxon>Caulobacteraceae</taxon>
        <taxon>Caulobacter</taxon>
    </lineage>
</organism>
<comment type="subcellular location">
    <subcellularLocation>
        <location evidence="1">Cell outer membrane</location>
        <topology evidence="1">Multi-pass membrane protein</topology>
    </subcellularLocation>
</comment>
<dbReference type="CDD" id="cd00342">
    <property type="entry name" value="gram_neg_porins"/>
    <property type="match status" value="1"/>
</dbReference>